<name>A0ABR3A268_9AGAR</name>
<dbReference type="Proteomes" id="UP001437256">
    <property type="component" value="Unassembled WGS sequence"/>
</dbReference>
<proteinExistence type="predicted"/>
<evidence type="ECO:0000313" key="3">
    <source>
        <dbReference type="Proteomes" id="UP001437256"/>
    </source>
</evidence>
<feature type="region of interest" description="Disordered" evidence="1">
    <location>
        <begin position="465"/>
        <end position="485"/>
    </location>
</feature>
<organism evidence="2 3">
    <name type="scientific">Marasmius tenuissimus</name>
    <dbReference type="NCBI Taxonomy" id="585030"/>
    <lineage>
        <taxon>Eukaryota</taxon>
        <taxon>Fungi</taxon>
        <taxon>Dikarya</taxon>
        <taxon>Basidiomycota</taxon>
        <taxon>Agaricomycotina</taxon>
        <taxon>Agaricomycetes</taxon>
        <taxon>Agaricomycetidae</taxon>
        <taxon>Agaricales</taxon>
        <taxon>Marasmiineae</taxon>
        <taxon>Marasmiaceae</taxon>
        <taxon>Marasmius</taxon>
    </lineage>
</organism>
<comment type="caution">
    <text evidence="2">The sequence shown here is derived from an EMBL/GenBank/DDBJ whole genome shotgun (WGS) entry which is preliminary data.</text>
</comment>
<feature type="region of interest" description="Disordered" evidence="1">
    <location>
        <begin position="270"/>
        <end position="325"/>
    </location>
</feature>
<reference evidence="2 3" key="1">
    <citation type="submission" date="2024-05" db="EMBL/GenBank/DDBJ databases">
        <title>A draft genome resource for the thread blight pathogen Marasmius tenuissimus strain MS-2.</title>
        <authorList>
            <person name="Yulfo-Soto G.E."/>
            <person name="Baruah I.K."/>
            <person name="Amoako-Attah I."/>
            <person name="Bukari Y."/>
            <person name="Meinhardt L.W."/>
            <person name="Bailey B.A."/>
            <person name="Cohen S.P."/>
        </authorList>
    </citation>
    <scope>NUCLEOTIDE SEQUENCE [LARGE SCALE GENOMIC DNA]</scope>
    <source>
        <strain evidence="2 3">MS-2</strain>
    </source>
</reference>
<feature type="compositionally biased region" description="Basic and acidic residues" evidence="1">
    <location>
        <begin position="472"/>
        <end position="481"/>
    </location>
</feature>
<dbReference type="EMBL" id="JBBXMP010000023">
    <property type="protein sequence ID" value="KAL0067723.1"/>
    <property type="molecule type" value="Genomic_DNA"/>
</dbReference>
<gene>
    <name evidence="2" type="primary">TUS1_4</name>
    <name evidence="2" type="ORF">AAF712_005163</name>
</gene>
<keyword evidence="3" id="KW-1185">Reference proteome</keyword>
<protein>
    <submittedName>
        <fullName evidence="2">Rho guanine nucleotide exchange factor</fullName>
    </submittedName>
</protein>
<accession>A0ABR3A268</accession>
<evidence type="ECO:0000313" key="2">
    <source>
        <dbReference type="EMBL" id="KAL0067723.1"/>
    </source>
</evidence>
<sequence length="518" mass="57483">MDQDAFDVIDFQGFDPSSSYYDEYDVHSKLPFEGDGLEDLRTLLQTVIDDREKYRRVLKSRGDEAQRFLDALQMVRSSSGFARYFTETPVLDSENDAAPIKAIGNRPVAGGGFADVWKGKVDKQLVCLKVVKVYLTSDVQQALKRKDRSSCRDIYAAPEWDTTPQTLIRQNVQHPSMDLTVIMRFLDSAKTGVSATAIRGEQQLSDAERATTTIGVQVAPNDQAVTSTLETDVEETASNWDTQGVGHDAFTNLPLDPESESPVNMTINGTAILNMDPRPPGLQPVHESPEYSSSEEPTHYPPSSSPVHSHPPQYPMSPTSPFCPSWNEMDHPSTMQIDFGTRPASSHNLSIPHTPPLSPGLTPDGTSTHSFEMFGSQRLHRDIIIVPASSHSAASGKNEISTYQCVLSVAGVSEFTPPLYVDNRAREMGWKKWNSTHWYQDSAEIMPERIDRLYIAREGKLGRCKSLSSRDSQGRKGEGRSYESVGPTSPLFIRSVELGVGADLVRIWRQHRSYDATG</sequence>
<evidence type="ECO:0000256" key="1">
    <source>
        <dbReference type="SAM" id="MobiDB-lite"/>
    </source>
</evidence>